<reference evidence="12 13" key="1">
    <citation type="submission" date="2018-11" db="EMBL/GenBank/DDBJ databases">
        <title>The genome of Variovorax sp T529.</title>
        <authorList>
            <person name="Gao J."/>
        </authorList>
    </citation>
    <scope>NUCLEOTIDE SEQUENCE [LARGE SCALE GENOMIC DNA]</scope>
    <source>
        <strain evidence="12 13">T529</strain>
    </source>
</reference>
<dbReference type="PROSITE" id="PS50928">
    <property type="entry name" value="ABC_TM1"/>
    <property type="match status" value="1"/>
</dbReference>
<keyword evidence="3 9" id="KW-0813">Transport</keyword>
<feature type="transmembrane region" description="Helical" evidence="9">
    <location>
        <begin position="209"/>
        <end position="237"/>
    </location>
</feature>
<name>A0A3P3E1D2_9BURK</name>
<proteinExistence type="inferred from homology"/>
<accession>A0A3P3E1D2</accession>
<evidence type="ECO:0000256" key="3">
    <source>
        <dbReference type="ARBA" id="ARBA00022448"/>
    </source>
</evidence>
<keyword evidence="7 9" id="KW-1133">Transmembrane helix</keyword>
<dbReference type="InterPro" id="IPR000515">
    <property type="entry name" value="MetI-like"/>
</dbReference>
<feature type="transmembrane region" description="Helical" evidence="9">
    <location>
        <begin position="120"/>
        <end position="144"/>
    </location>
</feature>
<keyword evidence="5 10" id="KW-0592">Phosphate transport</keyword>
<evidence type="ECO:0000256" key="5">
    <source>
        <dbReference type="ARBA" id="ARBA00022592"/>
    </source>
</evidence>
<evidence type="ECO:0000256" key="10">
    <source>
        <dbReference type="RuleBase" id="RU363054"/>
    </source>
</evidence>
<evidence type="ECO:0000256" key="9">
    <source>
        <dbReference type="RuleBase" id="RU363032"/>
    </source>
</evidence>
<evidence type="ECO:0000256" key="2">
    <source>
        <dbReference type="ARBA" id="ARBA00007069"/>
    </source>
</evidence>
<dbReference type="Gene3D" id="1.10.3720.10">
    <property type="entry name" value="MetI-like"/>
    <property type="match status" value="1"/>
</dbReference>
<dbReference type="PANTHER" id="PTHR30425">
    <property type="entry name" value="PHOSPHATE TRANSPORT SYSTEM PERMEASE PROTEIN PST"/>
    <property type="match status" value="1"/>
</dbReference>
<sequence>MNVSWYDQSRFIPSHGRNLDRMVFVGTCVAALVASSILALITLFLISESWPFLSDVGVLRLLSDEEWAPKGDVFGLAPMLVSSVLLTIGALLLTTPFSIGFAVYCSFYSRKHIAAGLLRLVDISAGIPTVIYGFWGLVVVVPIINSIAPPGASILAGILVLSLMIFPTITVITQAAIEAVPKTYIYASTALGVGRAATIRHIVFRQARAGVLAAMTLGAARAIGETIVVLMVCGNVVQMPSSFFDPVRTLTANIALEMQYAMGLHQAALYATGLTVLMVVALLVLLSGLYAQRQAREDS</sequence>
<comment type="function">
    <text evidence="10">Part of the binding-protein-dependent transport system for phosphate; probably responsible for the translocation of the substrate across the membrane.</text>
</comment>
<dbReference type="Pfam" id="PF00528">
    <property type="entry name" value="BPD_transp_1"/>
    <property type="match status" value="1"/>
</dbReference>
<dbReference type="SUPFAM" id="SSF161098">
    <property type="entry name" value="MetI-like"/>
    <property type="match status" value="1"/>
</dbReference>
<dbReference type="InterPro" id="IPR011864">
    <property type="entry name" value="Phosphate_PstC"/>
</dbReference>
<keyword evidence="8 9" id="KW-0472">Membrane</keyword>
<evidence type="ECO:0000256" key="6">
    <source>
        <dbReference type="ARBA" id="ARBA00022692"/>
    </source>
</evidence>
<dbReference type="RefSeq" id="WP_124962102.1">
    <property type="nucleotide sequence ID" value="NZ_RQXU01000041.1"/>
</dbReference>
<dbReference type="InterPro" id="IPR051124">
    <property type="entry name" value="Phosphate_Transport_Permease"/>
</dbReference>
<feature type="transmembrane region" description="Helical" evidence="9">
    <location>
        <begin position="84"/>
        <end position="108"/>
    </location>
</feature>
<evidence type="ECO:0000313" key="13">
    <source>
        <dbReference type="Proteomes" id="UP000271590"/>
    </source>
</evidence>
<dbReference type="InterPro" id="IPR035906">
    <property type="entry name" value="MetI-like_sf"/>
</dbReference>
<comment type="subcellular location">
    <subcellularLocation>
        <location evidence="10">Cell inner membrane</location>
        <topology evidence="10">Multi-pass membrane protein</topology>
    </subcellularLocation>
    <subcellularLocation>
        <location evidence="1 9">Cell membrane</location>
        <topology evidence="1 9">Multi-pass membrane protein</topology>
    </subcellularLocation>
</comment>
<comment type="similarity">
    <text evidence="2 10">Belongs to the binding-protein-dependent transport system permease family. CysTW subfamily.</text>
</comment>
<evidence type="ECO:0000259" key="11">
    <source>
        <dbReference type="PROSITE" id="PS50928"/>
    </source>
</evidence>
<dbReference type="AlphaFoldDB" id="A0A3P3E1D2"/>
<evidence type="ECO:0000256" key="7">
    <source>
        <dbReference type="ARBA" id="ARBA00022989"/>
    </source>
</evidence>
<dbReference type="PANTHER" id="PTHR30425:SF1">
    <property type="entry name" value="PHOSPHATE TRANSPORT SYSTEM PERMEASE PROTEIN PSTC"/>
    <property type="match status" value="1"/>
</dbReference>
<keyword evidence="4" id="KW-1003">Cell membrane</keyword>
<protein>
    <recommendedName>
        <fullName evidence="10">Phosphate transport system permease protein</fullName>
    </recommendedName>
</protein>
<feature type="transmembrane region" description="Helical" evidence="9">
    <location>
        <begin position="267"/>
        <end position="291"/>
    </location>
</feature>
<comment type="caution">
    <text evidence="12">The sequence shown here is derived from an EMBL/GenBank/DDBJ whole genome shotgun (WGS) entry which is preliminary data.</text>
</comment>
<dbReference type="GO" id="GO:0006817">
    <property type="term" value="P:phosphate ion transport"/>
    <property type="evidence" value="ECO:0007669"/>
    <property type="project" value="UniProtKB-KW"/>
</dbReference>
<dbReference type="GO" id="GO:0005315">
    <property type="term" value="F:phosphate transmembrane transporter activity"/>
    <property type="evidence" value="ECO:0007669"/>
    <property type="project" value="InterPro"/>
</dbReference>
<feature type="domain" description="ABC transmembrane type-1" evidence="11">
    <location>
        <begin position="80"/>
        <end position="287"/>
    </location>
</feature>
<dbReference type="NCBIfam" id="TIGR02138">
    <property type="entry name" value="phosphate_pstC"/>
    <property type="match status" value="1"/>
</dbReference>
<gene>
    <name evidence="12" type="primary">pstC</name>
    <name evidence="12" type="ORF">EH244_30920</name>
</gene>
<feature type="transmembrane region" description="Helical" evidence="9">
    <location>
        <begin position="21"/>
        <end position="46"/>
    </location>
</feature>
<feature type="transmembrane region" description="Helical" evidence="9">
    <location>
        <begin position="150"/>
        <end position="172"/>
    </location>
</feature>
<evidence type="ECO:0000256" key="4">
    <source>
        <dbReference type="ARBA" id="ARBA00022475"/>
    </source>
</evidence>
<dbReference type="CDD" id="cd06261">
    <property type="entry name" value="TM_PBP2"/>
    <property type="match status" value="1"/>
</dbReference>
<keyword evidence="6 9" id="KW-0812">Transmembrane</keyword>
<dbReference type="EMBL" id="RQXU01000041">
    <property type="protein sequence ID" value="RRH80199.1"/>
    <property type="molecule type" value="Genomic_DNA"/>
</dbReference>
<keyword evidence="10" id="KW-0997">Cell inner membrane</keyword>
<evidence type="ECO:0000256" key="1">
    <source>
        <dbReference type="ARBA" id="ARBA00004651"/>
    </source>
</evidence>
<evidence type="ECO:0000256" key="8">
    <source>
        <dbReference type="ARBA" id="ARBA00023136"/>
    </source>
</evidence>
<dbReference type="GO" id="GO:0005886">
    <property type="term" value="C:plasma membrane"/>
    <property type="evidence" value="ECO:0007669"/>
    <property type="project" value="UniProtKB-SubCell"/>
</dbReference>
<evidence type="ECO:0000313" key="12">
    <source>
        <dbReference type="EMBL" id="RRH80199.1"/>
    </source>
</evidence>
<organism evidence="12 13">
    <name type="scientific">Variovorax beijingensis</name>
    <dbReference type="NCBI Taxonomy" id="2496117"/>
    <lineage>
        <taxon>Bacteria</taxon>
        <taxon>Pseudomonadati</taxon>
        <taxon>Pseudomonadota</taxon>
        <taxon>Betaproteobacteria</taxon>
        <taxon>Burkholderiales</taxon>
        <taxon>Comamonadaceae</taxon>
        <taxon>Variovorax</taxon>
    </lineage>
</organism>
<dbReference type="Proteomes" id="UP000271590">
    <property type="component" value="Unassembled WGS sequence"/>
</dbReference>